<dbReference type="HOGENOM" id="CLU_023620_2_2_0"/>
<dbReference type="SUPFAM" id="SSF51338">
    <property type="entry name" value="Composite domain of metallo-dependent hydrolases"/>
    <property type="match status" value="1"/>
</dbReference>
<dbReference type="PANTHER" id="PTHR43135">
    <property type="entry name" value="ALPHA-D-RIBOSE 1-METHYLPHOSPHONATE 5-TRIPHOSPHATE DIPHOSPHATASE"/>
    <property type="match status" value="1"/>
</dbReference>
<dbReference type="Proteomes" id="UP000000379">
    <property type="component" value="Chromosome"/>
</dbReference>
<dbReference type="EMBL" id="CP002049">
    <property type="protein sequence ID" value="ADI14839.1"/>
    <property type="molecule type" value="Genomic_DNA"/>
</dbReference>
<dbReference type="Pfam" id="PF01979">
    <property type="entry name" value="Amidohydro_1"/>
    <property type="match status" value="1"/>
</dbReference>
<dbReference type="InterPro" id="IPR011059">
    <property type="entry name" value="Metal-dep_hydrolase_composite"/>
</dbReference>
<evidence type="ECO:0000259" key="1">
    <source>
        <dbReference type="Pfam" id="PF01979"/>
    </source>
</evidence>
<dbReference type="InterPro" id="IPR057744">
    <property type="entry name" value="OTAase-like"/>
</dbReference>
<dbReference type="RefSeq" id="WP_013178206.1">
    <property type="nucleotide sequence ID" value="NC_014221.1"/>
</dbReference>
<reference evidence="3" key="1">
    <citation type="submission" date="2010-05" db="EMBL/GenBank/DDBJ databases">
        <title>The complete genome of Truepera radiovictris DSM 17093.</title>
        <authorList>
            <consortium name="US DOE Joint Genome Institute (JGI-PGF)"/>
            <person name="Lucas S."/>
            <person name="Copeland A."/>
            <person name="Lapidus A."/>
            <person name="Glavina del Rio T."/>
            <person name="Dalin E."/>
            <person name="Tice H."/>
            <person name="Bruce D."/>
            <person name="Goodwin L."/>
            <person name="Pitluck S."/>
            <person name="Kyrpides N."/>
            <person name="Mavromatis K."/>
            <person name="Ovchinnikova G."/>
            <person name="Munk A.C."/>
            <person name="Detter J.C."/>
            <person name="Han C."/>
            <person name="Tapia R."/>
            <person name="Land M."/>
            <person name="Hauser L."/>
            <person name="Markowitz V."/>
            <person name="Cheng J.-F."/>
            <person name="Hugenholtz P."/>
            <person name="Woyke T."/>
            <person name="Wu D."/>
            <person name="Tindall B."/>
            <person name="Pomrenke H.G."/>
            <person name="Brambilla E."/>
            <person name="Klenk H.-P."/>
            <person name="Eisen J.A."/>
        </authorList>
    </citation>
    <scope>NUCLEOTIDE SEQUENCE [LARGE SCALE GENOMIC DNA]</scope>
    <source>
        <strain evidence="3">DSM 17093 / CIP 108686 / LMG 22925 / RQ-24</strain>
    </source>
</reference>
<evidence type="ECO:0000313" key="2">
    <source>
        <dbReference type="EMBL" id="ADI14839.1"/>
    </source>
</evidence>
<dbReference type="Gene3D" id="2.30.40.10">
    <property type="entry name" value="Urease, subunit C, domain 1"/>
    <property type="match status" value="1"/>
</dbReference>
<dbReference type="GO" id="GO:0016810">
    <property type="term" value="F:hydrolase activity, acting on carbon-nitrogen (but not peptide) bonds"/>
    <property type="evidence" value="ECO:0007669"/>
    <property type="project" value="InterPro"/>
</dbReference>
<reference evidence="2 3" key="2">
    <citation type="journal article" date="2011" name="Stand. Genomic Sci.">
        <title>Complete genome sequence of Truepera radiovictrix type strain (RQ-24).</title>
        <authorList>
            <person name="Ivanova N."/>
            <person name="Rohde C."/>
            <person name="Munk C."/>
            <person name="Nolan M."/>
            <person name="Lucas S."/>
            <person name="Del Rio T.G."/>
            <person name="Tice H."/>
            <person name="Deshpande S."/>
            <person name="Cheng J.F."/>
            <person name="Tapia R."/>
            <person name="Han C."/>
            <person name="Goodwin L."/>
            <person name="Pitluck S."/>
            <person name="Liolios K."/>
            <person name="Mavromatis K."/>
            <person name="Mikhailova N."/>
            <person name="Pati A."/>
            <person name="Chen A."/>
            <person name="Palaniappan K."/>
            <person name="Land M."/>
            <person name="Hauser L."/>
            <person name="Chang Y.J."/>
            <person name="Jeffries C.D."/>
            <person name="Brambilla E."/>
            <person name="Rohde M."/>
            <person name="Goker M."/>
            <person name="Tindall B.J."/>
            <person name="Woyke T."/>
            <person name="Bristow J."/>
            <person name="Eisen J.A."/>
            <person name="Markowitz V."/>
            <person name="Hugenholtz P."/>
            <person name="Kyrpides N.C."/>
            <person name="Klenk H.P."/>
            <person name="Lapidus A."/>
        </authorList>
    </citation>
    <scope>NUCLEOTIDE SEQUENCE [LARGE SCALE GENOMIC DNA]</scope>
    <source>
        <strain evidence="3">DSM 17093 / CIP 108686 / LMG 22925 / RQ-24</strain>
    </source>
</reference>
<dbReference type="STRING" id="649638.Trad_1721"/>
<protein>
    <submittedName>
        <fullName evidence="2">Amidohydrolase</fullName>
    </submittedName>
</protein>
<dbReference type="eggNOG" id="COG1228">
    <property type="taxonomic scope" value="Bacteria"/>
</dbReference>
<accession>D7CQ55</accession>
<feature type="domain" description="Amidohydrolase-related" evidence="1">
    <location>
        <begin position="46"/>
        <end position="383"/>
    </location>
</feature>
<dbReference type="Gene3D" id="3.20.20.140">
    <property type="entry name" value="Metal-dependent hydrolases"/>
    <property type="match status" value="1"/>
</dbReference>
<name>D7CQ55_TRURR</name>
<dbReference type="CDD" id="cd01299">
    <property type="entry name" value="Met_dep_hydrolase_A"/>
    <property type="match status" value="1"/>
</dbReference>
<gene>
    <name evidence="2" type="ordered locus">Trad_1721</name>
</gene>
<dbReference type="AlphaFoldDB" id="D7CQ55"/>
<dbReference type="KEGG" id="tra:Trad_1721"/>
<dbReference type="InterPro" id="IPR051781">
    <property type="entry name" value="Metallo-dep_Hydrolase"/>
</dbReference>
<dbReference type="InterPro" id="IPR006680">
    <property type="entry name" value="Amidohydro-rel"/>
</dbReference>
<proteinExistence type="predicted"/>
<organism evidence="2 3">
    <name type="scientific">Truepera radiovictrix (strain DSM 17093 / CIP 108686 / LMG 22925 / RQ-24)</name>
    <dbReference type="NCBI Taxonomy" id="649638"/>
    <lineage>
        <taxon>Bacteria</taxon>
        <taxon>Thermotogati</taxon>
        <taxon>Deinococcota</taxon>
        <taxon>Deinococci</taxon>
        <taxon>Trueperales</taxon>
        <taxon>Trueperaceae</taxon>
        <taxon>Truepera</taxon>
    </lineage>
</organism>
<evidence type="ECO:0000313" key="3">
    <source>
        <dbReference type="Proteomes" id="UP000000379"/>
    </source>
</evidence>
<dbReference type="PANTHER" id="PTHR43135:SF3">
    <property type="entry name" value="ALPHA-D-RIBOSE 1-METHYLPHOSPHONATE 5-TRIPHOSPHATE DIPHOSPHATASE"/>
    <property type="match status" value="1"/>
</dbReference>
<sequence>MTTFFGTFLFPDTGERVRGRLHTRAGCIAGFDAAEAQPGDTHLPGTVTPGLIDAHVHVLLDGGSDPIGTLQRAGLVERVLHAQRHLQQQLRAGVTTVRDLGGPDGVALALSRAVAAGELRGPHIVSSGRNITMTGGHGHALGVEADGEAAVRAAARCELKAGAQVLKFMATGGVLTPGVRAGAEAFTVAELRAGVEEAHKAGKRTAAHAQGLAGIKNALHAGVDTVEHGAFDAWDDEALELLLDASHPRWLVPTLAAPAGILAGKGALPAWMVEKTEPIAERHRANTATAHRAGVRVAAGTDAGTPFNPHGNLPLELELLAQVGLSPLAVLRAATVVAADALDLAGEVGTLQPGAWADLVAWDGDPLADVRVFRRPRAVIVRGAALTNA</sequence>
<dbReference type="InterPro" id="IPR032466">
    <property type="entry name" value="Metal_Hydrolase"/>
</dbReference>
<keyword evidence="3" id="KW-1185">Reference proteome</keyword>
<dbReference type="SUPFAM" id="SSF51556">
    <property type="entry name" value="Metallo-dependent hydrolases"/>
    <property type="match status" value="1"/>
</dbReference>
<dbReference type="OrthoDB" id="9797498at2"/>